<dbReference type="Gene3D" id="1.10.10.10">
    <property type="entry name" value="Winged helix-like DNA-binding domain superfamily/Winged helix DNA-binding domain"/>
    <property type="match status" value="1"/>
</dbReference>
<reference evidence="5 6" key="1">
    <citation type="submission" date="2015-12" db="EMBL/GenBank/DDBJ databases">
        <title>Genome sequence of Aneurinibacillus soli.</title>
        <authorList>
            <person name="Lee J.S."/>
            <person name="Lee K.C."/>
            <person name="Kim K.K."/>
            <person name="Lee B.W."/>
        </authorList>
    </citation>
    <scope>NUCLEOTIDE SEQUENCE [LARGE SCALE GENOMIC DNA]</scope>
    <source>
        <strain evidence="5 6">CB4</strain>
    </source>
</reference>
<keyword evidence="4" id="KW-0804">Transcription</keyword>
<dbReference type="InterPro" id="IPR050950">
    <property type="entry name" value="HTH-type_LysR_regulators"/>
</dbReference>
<evidence type="ECO:0000313" key="6">
    <source>
        <dbReference type="Proteomes" id="UP000217696"/>
    </source>
</evidence>
<gene>
    <name evidence="5" type="primary">benM</name>
    <name evidence="5" type="ORF">CB4_02464</name>
</gene>
<dbReference type="KEGG" id="asoc:CB4_02464"/>
<dbReference type="CDD" id="cd05466">
    <property type="entry name" value="PBP2_LTTR_substrate"/>
    <property type="match status" value="1"/>
</dbReference>
<dbReference type="InterPro" id="IPR036390">
    <property type="entry name" value="WH_DNA-bd_sf"/>
</dbReference>
<proteinExistence type="inferred from homology"/>
<dbReference type="PROSITE" id="PS50931">
    <property type="entry name" value="HTH_LYSR"/>
    <property type="match status" value="1"/>
</dbReference>
<dbReference type="GO" id="GO:0005829">
    <property type="term" value="C:cytosol"/>
    <property type="evidence" value="ECO:0007669"/>
    <property type="project" value="TreeGrafter"/>
</dbReference>
<protein>
    <submittedName>
        <fullName evidence="5">HTH-type transcriptional regulator BenM</fullName>
    </submittedName>
</protein>
<evidence type="ECO:0000313" key="5">
    <source>
        <dbReference type="EMBL" id="BAU28290.1"/>
    </source>
</evidence>
<name>A0A0U5B138_9BACL</name>
<dbReference type="GO" id="GO:0003700">
    <property type="term" value="F:DNA-binding transcription factor activity"/>
    <property type="evidence" value="ECO:0007669"/>
    <property type="project" value="InterPro"/>
</dbReference>
<keyword evidence="3" id="KW-0238">DNA-binding</keyword>
<dbReference type="InterPro" id="IPR005119">
    <property type="entry name" value="LysR_subst-bd"/>
</dbReference>
<sequence length="298" mass="33867">MDIKQLRYFVTIAEEGQITRAAKRLHMAQPPLSLQLKLLEQELGVLLLERNGRQMELTQAGAALYEKAEQLLHHLTETVTEVQQVGKGISGVLSIGCVQSCFSHLPERIRHFREHYPLLRFQLREGDSFRLSEELHDRKIELALVRLPVDMTTFASIPLPSEPFVAVMPKEWETRFPDGSIQVQDLAKVPLLLLHRINGTGTYEVTMEEFRRHGCKPNVVCECPNASMLLSLVREGVGVTLLPTSALTRQSAQEFSILNIIDANIQSESAVIWLRDRYVSQSARRFLDTFLHVNNECT</sequence>
<dbReference type="PANTHER" id="PTHR30419">
    <property type="entry name" value="HTH-TYPE TRANSCRIPTIONAL REGULATOR YBHD"/>
    <property type="match status" value="1"/>
</dbReference>
<dbReference type="EMBL" id="AP017312">
    <property type="protein sequence ID" value="BAU28290.1"/>
    <property type="molecule type" value="Genomic_DNA"/>
</dbReference>
<dbReference type="OrthoDB" id="9803735at2"/>
<dbReference type="InterPro" id="IPR000847">
    <property type="entry name" value="LysR_HTH_N"/>
</dbReference>
<accession>A0A0U5B138</accession>
<dbReference type="PANTHER" id="PTHR30419:SF28">
    <property type="entry name" value="HTH-TYPE TRANSCRIPTIONAL REGULATOR BSDA"/>
    <property type="match status" value="1"/>
</dbReference>
<dbReference type="AlphaFoldDB" id="A0A0U5B138"/>
<evidence type="ECO:0000256" key="3">
    <source>
        <dbReference type="ARBA" id="ARBA00023125"/>
    </source>
</evidence>
<dbReference type="Gene3D" id="3.40.190.290">
    <property type="match status" value="1"/>
</dbReference>
<evidence type="ECO:0000256" key="2">
    <source>
        <dbReference type="ARBA" id="ARBA00023015"/>
    </source>
</evidence>
<dbReference type="InterPro" id="IPR036388">
    <property type="entry name" value="WH-like_DNA-bd_sf"/>
</dbReference>
<dbReference type="RefSeq" id="WP_096466057.1">
    <property type="nucleotide sequence ID" value="NZ_AP017312.1"/>
</dbReference>
<organism evidence="5 6">
    <name type="scientific">Aneurinibacillus soli</name>
    <dbReference type="NCBI Taxonomy" id="1500254"/>
    <lineage>
        <taxon>Bacteria</taxon>
        <taxon>Bacillati</taxon>
        <taxon>Bacillota</taxon>
        <taxon>Bacilli</taxon>
        <taxon>Bacillales</taxon>
        <taxon>Paenibacillaceae</taxon>
        <taxon>Aneurinibacillus group</taxon>
        <taxon>Aneurinibacillus</taxon>
    </lineage>
</organism>
<dbReference type="Proteomes" id="UP000217696">
    <property type="component" value="Chromosome"/>
</dbReference>
<keyword evidence="2" id="KW-0805">Transcription regulation</keyword>
<evidence type="ECO:0000256" key="1">
    <source>
        <dbReference type="ARBA" id="ARBA00009437"/>
    </source>
</evidence>
<dbReference type="SUPFAM" id="SSF46785">
    <property type="entry name" value="Winged helix' DNA-binding domain"/>
    <property type="match status" value="1"/>
</dbReference>
<dbReference type="Pfam" id="PF03466">
    <property type="entry name" value="LysR_substrate"/>
    <property type="match status" value="1"/>
</dbReference>
<dbReference type="PRINTS" id="PR00039">
    <property type="entry name" value="HTHLYSR"/>
</dbReference>
<evidence type="ECO:0000256" key="4">
    <source>
        <dbReference type="ARBA" id="ARBA00023163"/>
    </source>
</evidence>
<dbReference type="Pfam" id="PF00126">
    <property type="entry name" value="HTH_1"/>
    <property type="match status" value="1"/>
</dbReference>
<dbReference type="FunFam" id="1.10.10.10:FF:000001">
    <property type="entry name" value="LysR family transcriptional regulator"/>
    <property type="match status" value="1"/>
</dbReference>
<keyword evidence="6" id="KW-1185">Reference proteome</keyword>
<comment type="similarity">
    <text evidence="1">Belongs to the LysR transcriptional regulatory family.</text>
</comment>
<dbReference type="GO" id="GO:0003677">
    <property type="term" value="F:DNA binding"/>
    <property type="evidence" value="ECO:0007669"/>
    <property type="project" value="UniProtKB-KW"/>
</dbReference>
<dbReference type="SUPFAM" id="SSF53850">
    <property type="entry name" value="Periplasmic binding protein-like II"/>
    <property type="match status" value="1"/>
</dbReference>